<dbReference type="AlphaFoldDB" id="A0A6A0A6G5"/>
<name>A0A6A0A6G5_HAELA</name>
<evidence type="ECO:0000313" key="1">
    <source>
        <dbReference type="EMBL" id="GFH28126.1"/>
    </source>
</evidence>
<accession>A0A6A0A6G5</accession>
<dbReference type="EMBL" id="BLLF01003754">
    <property type="protein sequence ID" value="GFH28126.1"/>
    <property type="molecule type" value="Genomic_DNA"/>
</dbReference>
<gene>
    <name evidence="1" type="ORF">HaLaN_26567</name>
</gene>
<comment type="caution">
    <text evidence="1">The sequence shown here is derived from an EMBL/GenBank/DDBJ whole genome shotgun (WGS) entry which is preliminary data.</text>
</comment>
<protein>
    <submittedName>
        <fullName evidence="1">Uncharacterized protein</fullName>
    </submittedName>
</protein>
<sequence>MAGQKAKTAGSLRPGLRHTALDPYLVQDTDTDVAAAAASTAAAGGGGGIKAQALAQGS</sequence>
<organism evidence="1 2">
    <name type="scientific">Haematococcus lacustris</name>
    <name type="common">Green alga</name>
    <name type="synonym">Haematococcus pluvialis</name>
    <dbReference type="NCBI Taxonomy" id="44745"/>
    <lineage>
        <taxon>Eukaryota</taxon>
        <taxon>Viridiplantae</taxon>
        <taxon>Chlorophyta</taxon>
        <taxon>core chlorophytes</taxon>
        <taxon>Chlorophyceae</taxon>
        <taxon>CS clade</taxon>
        <taxon>Chlamydomonadales</taxon>
        <taxon>Haematococcaceae</taxon>
        <taxon>Haematococcus</taxon>
    </lineage>
</organism>
<reference evidence="1 2" key="1">
    <citation type="submission" date="2020-02" db="EMBL/GenBank/DDBJ databases">
        <title>Draft genome sequence of Haematococcus lacustris strain NIES-144.</title>
        <authorList>
            <person name="Morimoto D."/>
            <person name="Nakagawa S."/>
            <person name="Yoshida T."/>
            <person name="Sawayama S."/>
        </authorList>
    </citation>
    <scope>NUCLEOTIDE SEQUENCE [LARGE SCALE GENOMIC DNA]</scope>
    <source>
        <strain evidence="1 2">NIES-144</strain>
    </source>
</reference>
<proteinExistence type="predicted"/>
<evidence type="ECO:0000313" key="2">
    <source>
        <dbReference type="Proteomes" id="UP000485058"/>
    </source>
</evidence>
<keyword evidence="2" id="KW-1185">Reference proteome</keyword>
<dbReference type="Proteomes" id="UP000485058">
    <property type="component" value="Unassembled WGS sequence"/>
</dbReference>
<feature type="non-terminal residue" evidence="1">
    <location>
        <position position="1"/>
    </location>
</feature>